<sequence>MLDVNSVRKHVLKTGSLTSAVGTGTIYQGTYNRYAKKKELNIIVTSSGSNNVIMRQVPLFDKEDLDAMKSDTTSNKYLHIGCITVSIEPLLHQRYMKNFGKTIAGNCAIIDSTFRKVDQSIISLHKYDLSRGRADYVSYPNHCLSLTDPMIQKRLSVLLGIKGIDVEPGVELFSICIGYIVSSVNTLHPVSQLGIQGVAINGTESADIDELGAEDIDQLSLSYNDSKIISLPSDEDIYYRSKGSLFSKGRTIKRRTMRTRVPDPEEPIKLTKSQSSRIEHGKVMRLLKNKQIREKIERGMTA</sequence>
<proteinExistence type="predicted"/>
<protein>
    <submittedName>
        <fullName evidence="1">4b protein (Cell-to-cell movement protein)</fullName>
    </submittedName>
</protein>
<accession>A0A8F8MZF2</accession>
<name>A0A8F8MZF2_9RHAB</name>
<reference evidence="1" key="1">
    <citation type="submission" date="2021-05" db="EMBL/GenBank/DDBJ databases">
        <title>Plant Virus Collection isolate.</title>
        <authorList>
            <person name="Knierim D."/>
            <person name="Margaria P."/>
            <person name="Menzel W."/>
            <person name="Winter S."/>
        </authorList>
    </citation>
    <scope>NUCLEOTIDE SEQUENCE</scope>
    <source>
        <strain evidence="1">DSMZ PV-0085</strain>
    </source>
</reference>
<gene>
    <name evidence="1" type="primary">4b</name>
</gene>
<evidence type="ECO:0000313" key="1">
    <source>
        <dbReference type="EMBL" id="QYA72464.1"/>
    </source>
</evidence>
<dbReference type="InterPro" id="IPR028919">
    <property type="entry name" value="Viral_movement"/>
</dbReference>
<dbReference type="Pfam" id="PF01107">
    <property type="entry name" value="MP"/>
    <property type="match status" value="1"/>
</dbReference>
<dbReference type="EMBL" id="MZ202327">
    <property type="protein sequence ID" value="QYA72464.1"/>
    <property type="molecule type" value="Viral_cRNA"/>
</dbReference>
<organism evidence="1">
    <name type="scientific">Cytorhabdovirus lactucanecante</name>
    <dbReference type="NCBI Taxonomy" id="1985702"/>
    <lineage>
        <taxon>Viruses</taxon>
        <taxon>Riboviria</taxon>
        <taxon>Orthornavirae</taxon>
        <taxon>Negarnaviricota</taxon>
        <taxon>Haploviricotina</taxon>
        <taxon>Monjiviricetes</taxon>
        <taxon>Mononegavirales</taxon>
        <taxon>Rhabdoviridae</taxon>
        <taxon>Betarhabdovirinae</taxon>
        <taxon>Alphacytorhabdovirus</taxon>
        <taxon>Alphacytorhabdovirus lactucanecante</taxon>
    </lineage>
</organism>